<organism evidence="2 3">
    <name type="scientific">Paenibacillus mellifer</name>
    <dbReference type="NCBI Taxonomy" id="2937794"/>
    <lineage>
        <taxon>Bacteria</taxon>
        <taxon>Bacillati</taxon>
        <taxon>Bacillota</taxon>
        <taxon>Bacilli</taxon>
        <taxon>Bacillales</taxon>
        <taxon>Paenibacillaceae</taxon>
        <taxon>Paenibacillus</taxon>
    </lineage>
</organism>
<sequence>MQERSQVVKINVAPRREEKHGKGESGSLPTCERAMQRRSGQNKKKSATTTASANGVEVRRKLEQVTERSQERGEGGVGRARMVPPGPTPLAAPGTVPPEGRVRVSVRTRSGRAIS</sequence>
<protein>
    <submittedName>
        <fullName evidence="2">Uncharacterized protein</fullName>
    </submittedName>
</protein>
<feature type="compositionally biased region" description="Basic and acidic residues" evidence="1">
    <location>
        <begin position="57"/>
        <end position="74"/>
    </location>
</feature>
<feature type="region of interest" description="Disordered" evidence="1">
    <location>
        <begin position="1"/>
        <end position="115"/>
    </location>
</feature>
<dbReference type="AlphaFoldDB" id="A0A9X2BSB8"/>
<reference evidence="2" key="1">
    <citation type="submission" date="2022-04" db="EMBL/GenBank/DDBJ databases">
        <authorList>
            <person name="Seo M.-J."/>
        </authorList>
    </citation>
    <scope>NUCLEOTIDE SEQUENCE</scope>
    <source>
        <strain evidence="2">MBLB2552</strain>
    </source>
</reference>
<name>A0A9X2BSB8_9BACL</name>
<keyword evidence="3" id="KW-1185">Reference proteome</keyword>
<evidence type="ECO:0000256" key="1">
    <source>
        <dbReference type="SAM" id="MobiDB-lite"/>
    </source>
</evidence>
<comment type="caution">
    <text evidence="2">The sequence shown here is derived from an EMBL/GenBank/DDBJ whole genome shotgun (WGS) entry which is preliminary data.</text>
</comment>
<dbReference type="EMBL" id="JALPRK010000011">
    <property type="protein sequence ID" value="MCK8488240.1"/>
    <property type="molecule type" value="Genomic_DNA"/>
</dbReference>
<dbReference type="Proteomes" id="UP001139534">
    <property type="component" value="Unassembled WGS sequence"/>
</dbReference>
<accession>A0A9X2BSB8</accession>
<gene>
    <name evidence="2" type="ORF">M0651_13750</name>
</gene>
<evidence type="ECO:0000313" key="3">
    <source>
        <dbReference type="Proteomes" id="UP001139534"/>
    </source>
</evidence>
<dbReference type="RefSeq" id="WP_248552314.1">
    <property type="nucleotide sequence ID" value="NZ_JALPRK010000011.1"/>
</dbReference>
<feature type="compositionally biased region" description="Basic residues" evidence="1">
    <location>
        <begin position="104"/>
        <end position="115"/>
    </location>
</feature>
<proteinExistence type="predicted"/>
<feature type="non-terminal residue" evidence="2">
    <location>
        <position position="115"/>
    </location>
</feature>
<feature type="compositionally biased region" description="Low complexity" evidence="1">
    <location>
        <begin position="91"/>
        <end position="103"/>
    </location>
</feature>
<evidence type="ECO:0000313" key="2">
    <source>
        <dbReference type="EMBL" id="MCK8488240.1"/>
    </source>
</evidence>
<feature type="compositionally biased region" description="Basic and acidic residues" evidence="1">
    <location>
        <begin position="14"/>
        <end position="23"/>
    </location>
</feature>